<gene>
    <name evidence="5" type="ORF">LMJ30_11040</name>
</gene>
<evidence type="ECO:0000256" key="3">
    <source>
        <dbReference type="PROSITE-ProRule" id="PRU01106"/>
    </source>
</evidence>
<proteinExistence type="inferred from homology"/>
<protein>
    <submittedName>
        <fullName evidence="5">Acyl-CoA thioesterase</fullName>
    </submittedName>
</protein>
<dbReference type="Gene3D" id="3.10.129.10">
    <property type="entry name" value="Hotdog Thioesterase"/>
    <property type="match status" value="1"/>
</dbReference>
<dbReference type="PROSITE" id="PS51770">
    <property type="entry name" value="HOTDOG_ACOT"/>
    <property type="match status" value="1"/>
</dbReference>
<feature type="domain" description="HotDog ACOT-type" evidence="4">
    <location>
        <begin position="10"/>
        <end position="122"/>
    </location>
</feature>
<comment type="similarity">
    <text evidence="1">Belongs to the acyl coenzyme A hydrolase family.</text>
</comment>
<keyword evidence="2 3" id="KW-0378">Hydrolase</keyword>
<evidence type="ECO:0000313" key="5">
    <source>
        <dbReference type="EMBL" id="MCC6071493.1"/>
    </source>
</evidence>
<sequence>MTNQGITAARPREITLRFLAEPTDVNFGGKVHGGAVMKWIDQAGYACAVGWSGYYCVTVYIGGISFYKPVFIGQVVEVKATVVHTGTSSMHIAVDVAATDPRTGARKRTTRCLIVFVAVDGAGDTVPVPTWTPETEEDQRFEQYAIHMASLRKEQEAELLAMDSLPLR</sequence>
<dbReference type="InterPro" id="IPR029069">
    <property type="entry name" value="HotDog_dom_sf"/>
</dbReference>
<comment type="caution">
    <text evidence="5">The sequence shown here is derived from an EMBL/GenBank/DDBJ whole genome shotgun (WGS) entry which is preliminary data.</text>
</comment>
<name>A0ABS8IUF2_9BURK</name>
<dbReference type="InterPro" id="IPR033120">
    <property type="entry name" value="HOTDOG_ACOT"/>
</dbReference>
<dbReference type="InterPro" id="IPR040170">
    <property type="entry name" value="Cytosol_ACT"/>
</dbReference>
<dbReference type="PANTHER" id="PTHR11049">
    <property type="entry name" value="ACYL COENZYME A THIOESTER HYDROLASE"/>
    <property type="match status" value="1"/>
</dbReference>
<dbReference type="RefSeq" id="WP_229432403.1">
    <property type="nucleotide sequence ID" value="NZ_JAJHPV010000013.1"/>
</dbReference>
<evidence type="ECO:0000313" key="6">
    <source>
        <dbReference type="Proteomes" id="UP001198701"/>
    </source>
</evidence>
<evidence type="ECO:0000256" key="1">
    <source>
        <dbReference type="ARBA" id="ARBA00010458"/>
    </source>
</evidence>
<evidence type="ECO:0000259" key="4">
    <source>
        <dbReference type="PROSITE" id="PS51770"/>
    </source>
</evidence>
<dbReference type="Proteomes" id="UP001198701">
    <property type="component" value="Unassembled WGS sequence"/>
</dbReference>
<dbReference type="CDD" id="cd03442">
    <property type="entry name" value="BFIT_BACH"/>
    <property type="match status" value="1"/>
</dbReference>
<organism evidence="5 6">
    <name type="scientific">Massilia agrisoli</name>
    <dbReference type="NCBI Taxonomy" id="2892444"/>
    <lineage>
        <taxon>Bacteria</taxon>
        <taxon>Pseudomonadati</taxon>
        <taxon>Pseudomonadota</taxon>
        <taxon>Betaproteobacteria</taxon>
        <taxon>Burkholderiales</taxon>
        <taxon>Oxalobacteraceae</taxon>
        <taxon>Telluria group</taxon>
        <taxon>Massilia</taxon>
    </lineage>
</organism>
<dbReference type="EMBL" id="JAJHPV010000013">
    <property type="protein sequence ID" value="MCC6071493.1"/>
    <property type="molecule type" value="Genomic_DNA"/>
</dbReference>
<dbReference type="Pfam" id="PF03061">
    <property type="entry name" value="4HBT"/>
    <property type="match status" value="1"/>
</dbReference>
<keyword evidence="6" id="KW-1185">Reference proteome</keyword>
<evidence type="ECO:0000256" key="2">
    <source>
        <dbReference type="ARBA" id="ARBA00022801"/>
    </source>
</evidence>
<accession>A0ABS8IUF2</accession>
<dbReference type="SUPFAM" id="SSF54637">
    <property type="entry name" value="Thioesterase/thiol ester dehydrase-isomerase"/>
    <property type="match status" value="1"/>
</dbReference>
<dbReference type="InterPro" id="IPR006683">
    <property type="entry name" value="Thioestr_dom"/>
</dbReference>
<dbReference type="PANTHER" id="PTHR11049:SF16">
    <property type="entry name" value="PROTEIN VDLD"/>
    <property type="match status" value="1"/>
</dbReference>
<reference evidence="5 6" key="1">
    <citation type="submission" date="2021-11" db="EMBL/GenBank/DDBJ databases">
        <authorList>
            <person name="Huq M.A."/>
        </authorList>
    </citation>
    <scope>NUCLEOTIDE SEQUENCE [LARGE SCALE GENOMIC DNA]</scope>
    <source>
        <strain evidence="5 6">MAHUQ-52</strain>
    </source>
</reference>